<dbReference type="Proteomes" id="UP000570595">
    <property type="component" value="Unassembled WGS sequence"/>
</dbReference>
<feature type="compositionally biased region" description="Acidic residues" evidence="1">
    <location>
        <begin position="72"/>
        <end position="82"/>
    </location>
</feature>
<protein>
    <submittedName>
        <fullName evidence="2">Uncharacterized protein</fullName>
    </submittedName>
</protein>
<feature type="compositionally biased region" description="Acidic residues" evidence="1">
    <location>
        <begin position="44"/>
        <end position="54"/>
    </location>
</feature>
<feature type="compositionally biased region" description="Acidic residues" evidence="1">
    <location>
        <begin position="100"/>
        <end position="109"/>
    </location>
</feature>
<organism evidence="2 3">
    <name type="scientific">Perkinsus olseni</name>
    <name type="common">Perkinsus atlanticus</name>
    <dbReference type="NCBI Taxonomy" id="32597"/>
    <lineage>
        <taxon>Eukaryota</taxon>
        <taxon>Sar</taxon>
        <taxon>Alveolata</taxon>
        <taxon>Perkinsozoa</taxon>
        <taxon>Perkinsea</taxon>
        <taxon>Perkinsida</taxon>
        <taxon>Perkinsidae</taxon>
        <taxon>Perkinsus</taxon>
    </lineage>
</organism>
<evidence type="ECO:0000256" key="1">
    <source>
        <dbReference type="SAM" id="MobiDB-lite"/>
    </source>
</evidence>
<evidence type="ECO:0000313" key="2">
    <source>
        <dbReference type="EMBL" id="KAF4650029.1"/>
    </source>
</evidence>
<evidence type="ECO:0000313" key="3">
    <source>
        <dbReference type="Proteomes" id="UP000570595"/>
    </source>
</evidence>
<dbReference type="OrthoDB" id="3863715at2759"/>
<feature type="region of interest" description="Disordered" evidence="1">
    <location>
        <begin position="357"/>
        <end position="458"/>
    </location>
</feature>
<name>A0A7J6KTU0_PEROL</name>
<reference evidence="2 3" key="1">
    <citation type="submission" date="2020-04" db="EMBL/GenBank/DDBJ databases">
        <title>Perkinsus olseni comparative genomics.</title>
        <authorList>
            <person name="Bogema D.R."/>
        </authorList>
    </citation>
    <scope>NUCLEOTIDE SEQUENCE [LARGE SCALE GENOMIC DNA]</scope>
    <source>
        <strain evidence="2">ATCC PRA-179</strain>
    </source>
</reference>
<sequence length="583" mass="64195">MINELSLIRGQGPSNDGKNETNTTRSLAPPKQSNVANYLNRYAEDEDPVEDDSGDALSGGTNVANYLNRYAEDEDPVEDDSGDAPSGGTNVANYLNRYAEDEDPVEDDSGDARDGELQALDNLPPWELLQREWAPWRTTARPPLNYRQAAQRGVRSTSRLTTTQQDAFQAALDTYIDQMDNSVDWDTLNVRYSTTDIVDYVHKNIPLLTEAREKIETTLGEYLELWRIKQQHHLQRYATDNPNDYDPKLFDLVFTTKRSDTSIGNHLQTYWSGPYTIVELQGSSMVKVIHGILLEGVGGVEAGQDRTTAIVPLIYGASESFSLKNVVHASALQETILNYYRRSQRAYLDSDGTLRTMKLTTPSQPNDATLAARARDQTALRHARHSTTTSAPSDENADEDSMNGAVGSGTPTQPSEEGQLEAAEDCQEADSSDSRTSWATPPAADDIDGPLDEAAGLPEAGHGEVSITKLQDHFGVSRRPIFGMFMDSIPTMGSVVASTTAPHIGLAKVVDDAVGDDYIKLQALDVVEEDGIITTPELSNIDPYNVDYHSTIYVRPTTSTWTRTRGKQLRELLTSLITLLTEA</sequence>
<accession>A0A7J6KTU0</accession>
<feature type="compositionally biased region" description="Acidic residues" evidence="1">
    <location>
        <begin position="418"/>
        <end position="431"/>
    </location>
</feature>
<feature type="compositionally biased region" description="Polar residues" evidence="1">
    <location>
        <begin position="12"/>
        <end position="37"/>
    </location>
</feature>
<feature type="compositionally biased region" description="Polar residues" evidence="1">
    <location>
        <begin position="358"/>
        <end position="367"/>
    </location>
</feature>
<comment type="caution">
    <text evidence="2">The sequence shown here is derived from an EMBL/GenBank/DDBJ whole genome shotgun (WGS) entry which is preliminary data.</text>
</comment>
<gene>
    <name evidence="2" type="ORF">FOZ61_000730</name>
</gene>
<feature type="region of interest" description="Disordered" evidence="1">
    <location>
        <begin position="1"/>
        <end position="121"/>
    </location>
</feature>
<dbReference type="AlphaFoldDB" id="A0A7J6KTU0"/>
<proteinExistence type="predicted"/>
<dbReference type="EMBL" id="JABAHT010001145">
    <property type="protein sequence ID" value="KAF4650029.1"/>
    <property type="molecule type" value="Genomic_DNA"/>
</dbReference>